<dbReference type="PANTHER" id="PTHR13504:SF38">
    <property type="entry name" value="FIDO DOMAIN-CONTAINING PROTEIN"/>
    <property type="match status" value="1"/>
</dbReference>
<dbReference type="AlphaFoldDB" id="A0A1H5D8D3"/>
<accession>A0A1H5D8D3</accession>
<feature type="domain" description="Fido" evidence="3">
    <location>
        <begin position="106"/>
        <end position="258"/>
    </location>
</feature>
<reference evidence="5" key="1">
    <citation type="submission" date="2016-10" db="EMBL/GenBank/DDBJ databases">
        <authorList>
            <person name="Varghese N."/>
            <person name="Submissions S."/>
        </authorList>
    </citation>
    <scope>NUCLEOTIDE SEQUENCE [LARGE SCALE GENOMIC DNA]</scope>
    <source>
        <strain evidence="5">DSM 44544</strain>
    </source>
</reference>
<dbReference type="SUPFAM" id="SSF140931">
    <property type="entry name" value="Fic-like"/>
    <property type="match status" value="1"/>
</dbReference>
<proteinExistence type="predicted"/>
<dbReference type="STRING" id="208445.SAMN04489727_9218"/>
<dbReference type="Proteomes" id="UP000199622">
    <property type="component" value="Unassembled WGS sequence"/>
</dbReference>
<dbReference type="PANTHER" id="PTHR13504">
    <property type="entry name" value="FIDO DOMAIN-CONTAINING PROTEIN DDB_G0283145"/>
    <property type="match status" value="1"/>
</dbReference>
<organism evidence="4 5">
    <name type="scientific">Amycolatopsis tolypomycina</name>
    <dbReference type="NCBI Taxonomy" id="208445"/>
    <lineage>
        <taxon>Bacteria</taxon>
        <taxon>Bacillati</taxon>
        <taxon>Actinomycetota</taxon>
        <taxon>Actinomycetes</taxon>
        <taxon>Pseudonocardiales</taxon>
        <taxon>Pseudonocardiaceae</taxon>
        <taxon>Amycolatopsis</taxon>
    </lineage>
</organism>
<evidence type="ECO:0000256" key="1">
    <source>
        <dbReference type="PIRSR" id="PIRSR640198-1"/>
    </source>
</evidence>
<evidence type="ECO:0000313" key="4">
    <source>
        <dbReference type="EMBL" id="SED75121.1"/>
    </source>
</evidence>
<dbReference type="Pfam" id="PF02661">
    <property type="entry name" value="Fic"/>
    <property type="match status" value="1"/>
</dbReference>
<feature type="binding site" evidence="2">
    <location>
        <begin position="231"/>
        <end position="232"/>
    </location>
    <ligand>
        <name>ATP</name>
        <dbReference type="ChEBI" id="CHEBI:30616"/>
    </ligand>
</feature>
<evidence type="ECO:0000313" key="5">
    <source>
        <dbReference type="Proteomes" id="UP000199622"/>
    </source>
</evidence>
<dbReference type="PROSITE" id="PS51459">
    <property type="entry name" value="FIDO"/>
    <property type="match status" value="1"/>
</dbReference>
<evidence type="ECO:0000256" key="2">
    <source>
        <dbReference type="PIRSR" id="PIRSR640198-2"/>
    </source>
</evidence>
<sequence length="380" mass="42803">MLFDTPELDERERQVLSQVEELKAALRFQLAEPRRWAGSLRRVSLARAIQGSNSIEGYEAGLDDAVDVAAGEEPLEADEETRLALRGYRDAMTYVLQLAEDEDFQYSDQLLKSLHYMMTNYALKNRPGRWRAGSIYVRNDTTGEIVHEGADLDLVPGLMRELAAELNAGTECPDIVRAAMAHLNLVMVHPFRDGNGRMARCLQSLVLARSGTLSPVFMSIEEYLGQNTQAYYDVLGEVGGSSWQPRRDARPWVRFTLTAHLRQARTMLQRVKESERMWAELETLVQGRGLPERSTMALFDAMIGLRVRNATYRSYFEDSPEEITEATASRDLRALVAAGLLEANGEKRGRHYVAKPPLVEIRQRARAARGPKDTADPFAD</sequence>
<keyword evidence="2" id="KW-0067">ATP-binding</keyword>
<evidence type="ECO:0000259" key="3">
    <source>
        <dbReference type="PROSITE" id="PS51459"/>
    </source>
</evidence>
<keyword evidence="5" id="KW-1185">Reference proteome</keyword>
<dbReference type="Gene3D" id="1.10.3290.10">
    <property type="entry name" value="Fido-like domain"/>
    <property type="match status" value="1"/>
</dbReference>
<dbReference type="GO" id="GO:0005524">
    <property type="term" value="F:ATP binding"/>
    <property type="evidence" value="ECO:0007669"/>
    <property type="project" value="UniProtKB-KW"/>
</dbReference>
<dbReference type="InterPro" id="IPR040198">
    <property type="entry name" value="Fido_containing"/>
</dbReference>
<dbReference type="InterPro" id="IPR036597">
    <property type="entry name" value="Fido-like_dom_sf"/>
</dbReference>
<feature type="active site" evidence="1">
    <location>
        <position position="189"/>
    </location>
</feature>
<keyword evidence="2" id="KW-0547">Nucleotide-binding</keyword>
<feature type="binding site" evidence="2">
    <location>
        <begin position="193"/>
        <end position="200"/>
    </location>
    <ligand>
        <name>ATP</name>
        <dbReference type="ChEBI" id="CHEBI:30616"/>
    </ligand>
</feature>
<dbReference type="EMBL" id="FNSO01000004">
    <property type="protein sequence ID" value="SED75121.1"/>
    <property type="molecule type" value="Genomic_DNA"/>
</dbReference>
<protein>
    <submittedName>
        <fullName evidence="4">Fic family protein</fullName>
    </submittedName>
</protein>
<gene>
    <name evidence="4" type="ORF">SAMN04489727_9218</name>
</gene>
<dbReference type="InterPro" id="IPR003812">
    <property type="entry name" value="Fido"/>
</dbReference>
<dbReference type="RefSeq" id="WP_167384945.1">
    <property type="nucleotide sequence ID" value="NZ_FNSO01000004.1"/>
</dbReference>
<name>A0A1H5D8D3_9PSEU</name>